<evidence type="ECO:0000313" key="1">
    <source>
        <dbReference type="Proteomes" id="UP000095287"/>
    </source>
</evidence>
<reference evidence="2" key="1">
    <citation type="submission" date="2016-11" db="UniProtKB">
        <authorList>
            <consortium name="WormBaseParasite"/>
        </authorList>
    </citation>
    <scope>IDENTIFICATION</scope>
</reference>
<accession>A0A1I7ZW52</accession>
<keyword evidence="1" id="KW-1185">Reference proteome</keyword>
<proteinExistence type="predicted"/>
<sequence>MEEEAGSNLPSSLIIAELLSPWAKFAPYSEGPWTPVLRTRRMNGCEGSAPFPVQFRDIRGQRISFYVSALNGRQSAKTAYSQKKNFVIFDSVPIASERA</sequence>
<dbReference type="Proteomes" id="UP000095287">
    <property type="component" value="Unplaced"/>
</dbReference>
<name>A0A1I7ZW52_9BILA</name>
<organism evidence="1 2">
    <name type="scientific">Steinernema glaseri</name>
    <dbReference type="NCBI Taxonomy" id="37863"/>
    <lineage>
        <taxon>Eukaryota</taxon>
        <taxon>Metazoa</taxon>
        <taxon>Ecdysozoa</taxon>
        <taxon>Nematoda</taxon>
        <taxon>Chromadorea</taxon>
        <taxon>Rhabditida</taxon>
        <taxon>Tylenchina</taxon>
        <taxon>Panagrolaimomorpha</taxon>
        <taxon>Strongyloidoidea</taxon>
        <taxon>Steinernematidae</taxon>
        <taxon>Steinernema</taxon>
    </lineage>
</organism>
<evidence type="ECO:0000313" key="2">
    <source>
        <dbReference type="WBParaSite" id="L893_g30192.t1"/>
    </source>
</evidence>
<protein>
    <submittedName>
        <fullName evidence="2">Uncharacterized protein</fullName>
    </submittedName>
</protein>
<dbReference type="WBParaSite" id="L893_g30192.t1">
    <property type="protein sequence ID" value="L893_g30192.t1"/>
    <property type="gene ID" value="L893_g30192"/>
</dbReference>
<dbReference type="AlphaFoldDB" id="A0A1I7ZW52"/>